<protein>
    <submittedName>
        <fullName evidence="1">Uncharacterized protein</fullName>
    </submittedName>
</protein>
<dbReference type="Proteomes" id="UP000304953">
    <property type="component" value="Unassembled WGS sequence"/>
</dbReference>
<sequence>MTKEIWVQFKDMESYRENEVKLCTLLRETPGECTAFVYIKDIKNVRELHTYSFDEKQIELLNDTFGEENVRYQEREIKKEIKWNRPTEVPKIKQLLPCMHDMYAVMRDDDGYSYKCKVLMYALCNDGEIYPLYFDHELGISPLDEAVYDVCGYELEGGEVYSPEGGKPDEQQ</sequence>
<reference evidence="1" key="1">
    <citation type="submission" date="2019-04" db="EMBL/GenBank/DDBJ databases">
        <title>Microbes associate with the intestines of laboratory mice.</title>
        <authorList>
            <person name="Navarre W."/>
            <person name="Wong E."/>
            <person name="Huang K."/>
            <person name="Tropini C."/>
            <person name="Ng K."/>
            <person name="Yu B."/>
        </authorList>
    </citation>
    <scope>NUCLEOTIDE SEQUENCE</scope>
    <source>
        <strain evidence="1">NM01_1-7b</strain>
    </source>
</reference>
<comment type="caution">
    <text evidence="1">The sequence shown here is derived from an EMBL/GenBank/DDBJ whole genome shotgun (WGS) entry which is preliminary data.</text>
</comment>
<dbReference type="EMBL" id="SRYA01000113">
    <property type="protein sequence ID" value="TGY87516.1"/>
    <property type="molecule type" value="Genomic_DNA"/>
</dbReference>
<proteinExistence type="predicted"/>
<name>A0AC61RMM9_9FIRM</name>
<organism evidence="1 2">
    <name type="scientific">Petralouisia muris</name>
    <dbReference type="NCBI Taxonomy" id="3032872"/>
    <lineage>
        <taxon>Bacteria</taxon>
        <taxon>Bacillati</taxon>
        <taxon>Bacillota</taxon>
        <taxon>Clostridia</taxon>
        <taxon>Lachnospirales</taxon>
        <taxon>Lachnospiraceae</taxon>
        <taxon>Petralouisia</taxon>
    </lineage>
</organism>
<keyword evidence="2" id="KW-1185">Reference proteome</keyword>
<accession>A0AC61RMM9</accession>
<evidence type="ECO:0000313" key="2">
    <source>
        <dbReference type="Proteomes" id="UP000304953"/>
    </source>
</evidence>
<evidence type="ECO:0000313" key="1">
    <source>
        <dbReference type="EMBL" id="TGY87516.1"/>
    </source>
</evidence>
<gene>
    <name evidence="1" type="ORF">E5329_26615</name>
</gene>